<comment type="similarity">
    <text evidence="3">Belongs to the TMEM11 family.</text>
</comment>
<dbReference type="PANTHER" id="PTHR15099:SF2">
    <property type="entry name" value="TRANSMEMBRANE PROTEIN 11, MITOCHONDRIAL"/>
    <property type="match status" value="1"/>
</dbReference>
<dbReference type="Pfam" id="PF14972">
    <property type="entry name" value="Mito_morph_reg"/>
    <property type="match status" value="1"/>
</dbReference>
<keyword evidence="6 9" id="KW-1133">Transmembrane helix</keyword>
<reference evidence="10" key="2">
    <citation type="submission" date="2020-06" db="EMBL/GenBank/DDBJ databases">
        <authorList>
            <person name="Sheffer M."/>
        </authorList>
    </citation>
    <scope>NUCLEOTIDE SEQUENCE</scope>
</reference>
<evidence type="ECO:0000256" key="1">
    <source>
        <dbReference type="ARBA" id="ARBA00002812"/>
    </source>
</evidence>
<evidence type="ECO:0000256" key="4">
    <source>
        <dbReference type="ARBA" id="ARBA00022692"/>
    </source>
</evidence>
<organism evidence="10 11">
    <name type="scientific">Argiope bruennichi</name>
    <name type="common">Wasp spider</name>
    <name type="synonym">Aranea bruennichi</name>
    <dbReference type="NCBI Taxonomy" id="94029"/>
    <lineage>
        <taxon>Eukaryota</taxon>
        <taxon>Metazoa</taxon>
        <taxon>Ecdysozoa</taxon>
        <taxon>Arthropoda</taxon>
        <taxon>Chelicerata</taxon>
        <taxon>Arachnida</taxon>
        <taxon>Araneae</taxon>
        <taxon>Araneomorphae</taxon>
        <taxon>Entelegynae</taxon>
        <taxon>Araneoidea</taxon>
        <taxon>Araneidae</taxon>
        <taxon>Argiope</taxon>
    </lineage>
</organism>
<keyword evidence="7" id="KW-0496">Mitochondrion</keyword>
<keyword evidence="8 9" id="KW-0472">Membrane</keyword>
<reference evidence="10" key="1">
    <citation type="journal article" date="2020" name="bioRxiv">
        <title>Chromosome-level reference genome of the European wasp spider Argiope bruennichi: a resource for studies on range expansion and evolutionary adaptation.</title>
        <authorList>
            <person name="Sheffer M.M."/>
            <person name="Hoppe A."/>
            <person name="Krehenwinkel H."/>
            <person name="Uhl G."/>
            <person name="Kuss A.W."/>
            <person name="Jensen L."/>
            <person name="Jensen C."/>
            <person name="Gillespie R.G."/>
            <person name="Hoff K.J."/>
            <person name="Prost S."/>
        </authorList>
    </citation>
    <scope>NUCLEOTIDE SEQUENCE</scope>
</reference>
<dbReference type="InterPro" id="IPR026120">
    <property type="entry name" value="TMEM11"/>
</dbReference>
<evidence type="ECO:0000256" key="5">
    <source>
        <dbReference type="ARBA" id="ARBA00022792"/>
    </source>
</evidence>
<keyword evidence="11" id="KW-1185">Reference proteome</keyword>
<dbReference type="PANTHER" id="PTHR15099">
    <property type="entry name" value="PROTEIN PM1"/>
    <property type="match status" value="1"/>
</dbReference>
<dbReference type="AlphaFoldDB" id="A0A8T0E6S0"/>
<gene>
    <name evidence="10" type="ORF">HNY73_020030</name>
</gene>
<comment type="caution">
    <text evidence="10">The sequence shown here is derived from an EMBL/GenBank/DDBJ whole genome shotgun (WGS) entry which is preliminary data.</text>
</comment>
<evidence type="ECO:0000313" key="10">
    <source>
        <dbReference type="EMBL" id="KAF8767020.1"/>
    </source>
</evidence>
<evidence type="ECO:0000256" key="3">
    <source>
        <dbReference type="ARBA" id="ARBA00006060"/>
    </source>
</evidence>
<evidence type="ECO:0000256" key="2">
    <source>
        <dbReference type="ARBA" id="ARBA00004448"/>
    </source>
</evidence>
<proteinExistence type="inferred from homology"/>
<evidence type="ECO:0000256" key="8">
    <source>
        <dbReference type="ARBA" id="ARBA00023136"/>
    </source>
</evidence>
<keyword evidence="5" id="KW-0999">Mitochondrion inner membrane</keyword>
<feature type="transmembrane region" description="Helical" evidence="9">
    <location>
        <begin position="155"/>
        <end position="174"/>
    </location>
</feature>
<dbReference type="Proteomes" id="UP000807504">
    <property type="component" value="Unassembled WGS sequence"/>
</dbReference>
<protein>
    <submittedName>
        <fullName evidence="10">Transmembrane protein 11 like protein</fullName>
    </submittedName>
</protein>
<evidence type="ECO:0000313" key="11">
    <source>
        <dbReference type="Proteomes" id="UP000807504"/>
    </source>
</evidence>
<evidence type="ECO:0000256" key="9">
    <source>
        <dbReference type="SAM" id="Phobius"/>
    </source>
</evidence>
<dbReference type="GO" id="GO:0007007">
    <property type="term" value="P:inner mitochondrial membrane organization"/>
    <property type="evidence" value="ECO:0007669"/>
    <property type="project" value="TreeGrafter"/>
</dbReference>
<dbReference type="OrthoDB" id="9970856at2759"/>
<evidence type="ECO:0000256" key="6">
    <source>
        <dbReference type="ARBA" id="ARBA00022989"/>
    </source>
</evidence>
<dbReference type="OMA" id="IGNCLHK"/>
<dbReference type="GO" id="GO:0005743">
    <property type="term" value="C:mitochondrial inner membrane"/>
    <property type="evidence" value="ECO:0007669"/>
    <property type="project" value="UniProtKB-SubCell"/>
</dbReference>
<comment type="function">
    <text evidence="1">Plays a role in mitochondrial morphogenesis.</text>
</comment>
<dbReference type="EMBL" id="JABXBU010002230">
    <property type="protein sequence ID" value="KAF8767020.1"/>
    <property type="molecule type" value="Genomic_DNA"/>
</dbReference>
<keyword evidence="4 9" id="KW-0812">Transmembrane</keyword>
<feature type="transmembrane region" description="Helical" evidence="9">
    <location>
        <begin position="91"/>
        <end position="110"/>
    </location>
</feature>
<sequence>MDEYDASDRDILKNLDLAIIREIYDGENAHEAFENELERALETKNTYIVIEPTKLGEETARWISVGNGLHKTAVLTGFGSILSSLVWPDKIYISFPLSGISFFCAGLYAVSWQSDPCCKYQVETDPRNIEKMPLAALTSSSSPVVLVRKDDTRRIVLHTAITLLAVAFCAFRIYKSFKAV</sequence>
<accession>A0A8T0E6S0</accession>
<name>A0A8T0E6S0_ARGBR</name>
<comment type="subcellular location">
    <subcellularLocation>
        <location evidence="2">Mitochondrion inner membrane</location>
        <topology evidence="2">Multi-pass membrane protein</topology>
    </subcellularLocation>
</comment>
<evidence type="ECO:0000256" key="7">
    <source>
        <dbReference type="ARBA" id="ARBA00023128"/>
    </source>
</evidence>